<accession>A0ABQ6M5S8</accession>
<keyword evidence="2" id="KW-1185">Reference proteome</keyword>
<evidence type="ECO:0000313" key="2">
    <source>
        <dbReference type="Proteomes" id="UP001165060"/>
    </source>
</evidence>
<name>A0ABQ6M5S8_9STRA</name>
<organism evidence="1 2">
    <name type="scientific">Tetraparma gracilis</name>
    <dbReference type="NCBI Taxonomy" id="2962635"/>
    <lineage>
        <taxon>Eukaryota</taxon>
        <taxon>Sar</taxon>
        <taxon>Stramenopiles</taxon>
        <taxon>Ochrophyta</taxon>
        <taxon>Bolidophyceae</taxon>
        <taxon>Parmales</taxon>
        <taxon>Triparmaceae</taxon>
        <taxon>Tetraparma</taxon>
    </lineage>
</organism>
<comment type="caution">
    <text evidence="1">The sequence shown here is derived from an EMBL/GenBank/DDBJ whole genome shotgun (WGS) entry which is preliminary data.</text>
</comment>
<proteinExistence type="predicted"/>
<protein>
    <submittedName>
        <fullName evidence="1">Uncharacterized protein</fullName>
    </submittedName>
</protein>
<evidence type="ECO:0000313" key="1">
    <source>
        <dbReference type="EMBL" id="GMI20039.1"/>
    </source>
</evidence>
<dbReference type="Proteomes" id="UP001165060">
    <property type="component" value="Unassembled WGS sequence"/>
</dbReference>
<sequence length="115" mass="12314">MSKAGDLPGLQEFAAAHPEFDFVSSRDAFQSSCLYYGCHCGAIKTPQIVFWLLSKGTYSERELARCRDNAINANVKQMLLGLDVAGAEEGGAEVPELSPTGMLNMFGADEGGGDY</sequence>
<reference evidence="1 2" key="1">
    <citation type="journal article" date="2023" name="Commun. Biol.">
        <title>Genome analysis of Parmales, the sister group of diatoms, reveals the evolutionary specialization of diatoms from phago-mixotrophs to photoautotrophs.</title>
        <authorList>
            <person name="Ban H."/>
            <person name="Sato S."/>
            <person name="Yoshikawa S."/>
            <person name="Yamada K."/>
            <person name="Nakamura Y."/>
            <person name="Ichinomiya M."/>
            <person name="Sato N."/>
            <person name="Blanc-Mathieu R."/>
            <person name="Endo H."/>
            <person name="Kuwata A."/>
            <person name="Ogata H."/>
        </authorList>
    </citation>
    <scope>NUCLEOTIDE SEQUENCE [LARGE SCALE GENOMIC DNA]</scope>
</reference>
<dbReference type="EMBL" id="BRYB01001189">
    <property type="protein sequence ID" value="GMI20039.1"/>
    <property type="molecule type" value="Genomic_DNA"/>
</dbReference>
<gene>
    <name evidence="1" type="ORF">TeGR_g3130</name>
</gene>